<evidence type="ECO:0000256" key="1">
    <source>
        <dbReference type="SAM" id="MobiDB-lite"/>
    </source>
</evidence>
<comment type="caution">
    <text evidence="2">The sequence shown here is derived from an EMBL/GenBank/DDBJ whole genome shotgun (WGS) entry which is preliminary data.</text>
</comment>
<keyword evidence="3" id="KW-1185">Reference proteome</keyword>
<dbReference type="Proteomes" id="UP000582643">
    <property type="component" value="Unassembled WGS sequence"/>
</dbReference>
<protein>
    <submittedName>
        <fullName evidence="2">Outer membrane protein assembly factor BamB</fullName>
    </submittedName>
</protein>
<sequence length="225" mass="23894">MADASAGRAVVRDRQGTLIALDLETGAVLWRQGRDLRPCALVAGTVVALRVGSLVHVELLGMDEGTERWTSPPVALPAWARPTLHDSPEFSVDAEGDQDPVVLRWTARALYRGGAPPGPDVAGSQPRTAHGALRIGVASPSTEPQAWTATEAESEAEVPPRPPPLAADVLEYGQVGDLRMELTVRPGSAGENAVVLRAVDARTASAVWEVVLDETAESRPRKLRP</sequence>
<dbReference type="Gene3D" id="2.40.10.480">
    <property type="match status" value="1"/>
</dbReference>
<feature type="region of interest" description="Disordered" evidence="1">
    <location>
        <begin position="138"/>
        <end position="165"/>
    </location>
</feature>
<evidence type="ECO:0000313" key="3">
    <source>
        <dbReference type="Proteomes" id="UP000582643"/>
    </source>
</evidence>
<dbReference type="InterPro" id="IPR011047">
    <property type="entry name" value="Quinoprotein_ADH-like_sf"/>
</dbReference>
<proteinExistence type="predicted"/>
<reference evidence="2 3" key="1">
    <citation type="submission" date="2020-08" db="EMBL/GenBank/DDBJ databases">
        <title>Genomic Encyclopedia of Type Strains, Phase III (KMG-III): the genomes of soil and plant-associated and newly described type strains.</title>
        <authorList>
            <person name="Whitman W."/>
        </authorList>
    </citation>
    <scope>NUCLEOTIDE SEQUENCE [LARGE SCALE GENOMIC DNA]</scope>
    <source>
        <strain evidence="2 3">SFB5A</strain>
    </source>
</reference>
<name>A0A7W7U4B9_9ACTN</name>
<gene>
    <name evidence="2" type="ORF">GGE06_005751</name>
</gene>
<accession>A0A7W7U4B9</accession>
<organism evidence="2 3">
    <name type="scientific">Streptomyces nymphaeiformis</name>
    <dbReference type="NCBI Taxonomy" id="2663842"/>
    <lineage>
        <taxon>Bacteria</taxon>
        <taxon>Bacillati</taxon>
        <taxon>Actinomycetota</taxon>
        <taxon>Actinomycetes</taxon>
        <taxon>Kitasatosporales</taxon>
        <taxon>Streptomycetaceae</taxon>
        <taxon>Streptomyces</taxon>
    </lineage>
</organism>
<dbReference type="RefSeq" id="WP_116157830.1">
    <property type="nucleotide sequence ID" value="NZ_JACHJY010000008.1"/>
</dbReference>
<evidence type="ECO:0000313" key="2">
    <source>
        <dbReference type="EMBL" id="MBB4984805.1"/>
    </source>
</evidence>
<dbReference type="SUPFAM" id="SSF50998">
    <property type="entry name" value="Quinoprotein alcohol dehydrogenase-like"/>
    <property type="match status" value="1"/>
</dbReference>
<dbReference type="EMBL" id="JACHJY010000008">
    <property type="protein sequence ID" value="MBB4984805.1"/>
    <property type="molecule type" value="Genomic_DNA"/>
</dbReference>
<dbReference type="AlphaFoldDB" id="A0A7W7U4B9"/>